<name>A0A6C0J706_9ZZZZ</name>
<dbReference type="InterPro" id="IPR046449">
    <property type="entry name" value="DEGP_PDZ_sf"/>
</dbReference>
<dbReference type="GO" id="GO:0006508">
    <property type="term" value="P:proteolysis"/>
    <property type="evidence" value="ECO:0007669"/>
    <property type="project" value="InterPro"/>
</dbReference>
<evidence type="ECO:0000313" key="1">
    <source>
        <dbReference type="EMBL" id="QHU01432.1"/>
    </source>
</evidence>
<sequence>MDYNLLLLIAVILLFFIYHRFQSKESLNQIDSPQSMEFLDETILRIRCQFKKFDWLEPYLNNSSRESIGSGFFIDDQGHILTNFHVVEEAIKVFIQIPKHGNKTFDCDVLSTFPHRDIALLKIRDYKNKKYFKLGDSDKVIKGNVSYAVGYPLGQNKFKITSGVISGFQDGDIQMDSPINPGNSGGPLVNENMEVIGINYSGFAGAQNVGYAIPINYVKVIKEEMFNNKIIYNPVLGSSFNNTNLSMLKYTQLCESGYYISYVGKDSPLDKVGIKSGNLICSVDDIKLDNYGEILMTQTKSHFHIFDYLNYKKVGDKLKLKIINTNFKLEEKTITLQSSQYYKVRDRYPGYENIDYQIIGGMVIMELARNHFGVIKNNENIQKFNRVDSLINSKLIITKIIKGSALGEDNIFSAPCILDEVNGIKVNDLKELRGALPQFKENSGHKFISFLTENHKFIILDIKRITKEERFLAGKLKYSISKYTNNLLGFYDKITPAPAMEALPMPPKKSLQDQ</sequence>
<dbReference type="SUPFAM" id="SSF50156">
    <property type="entry name" value="PDZ domain-like"/>
    <property type="match status" value="1"/>
</dbReference>
<dbReference type="Gene3D" id="3.20.190.20">
    <property type="match status" value="1"/>
</dbReference>
<dbReference type="EMBL" id="MN740341">
    <property type="protein sequence ID" value="QHU01432.1"/>
    <property type="molecule type" value="Genomic_DNA"/>
</dbReference>
<dbReference type="GO" id="GO:0004252">
    <property type="term" value="F:serine-type endopeptidase activity"/>
    <property type="evidence" value="ECO:0007669"/>
    <property type="project" value="InterPro"/>
</dbReference>
<dbReference type="InterPro" id="IPR036034">
    <property type="entry name" value="PDZ_sf"/>
</dbReference>
<dbReference type="Gene3D" id="2.40.10.120">
    <property type="match status" value="1"/>
</dbReference>
<dbReference type="PANTHER" id="PTHR45980:SF9">
    <property type="entry name" value="PROTEASE DO-LIKE 10, MITOCHONDRIAL-RELATED"/>
    <property type="match status" value="1"/>
</dbReference>
<dbReference type="Pfam" id="PF13365">
    <property type="entry name" value="Trypsin_2"/>
    <property type="match status" value="1"/>
</dbReference>
<organism evidence="1">
    <name type="scientific">viral metagenome</name>
    <dbReference type="NCBI Taxonomy" id="1070528"/>
    <lineage>
        <taxon>unclassified sequences</taxon>
        <taxon>metagenomes</taxon>
        <taxon>organismal metagenomes</taxon>
    </lineage>
</organism>
<dbReference type="PANTHER" id="PTHR45980">
    <property type="match status" value="1"/>
</dbReference>
<dbReference type="AlphaFoldDB" id="A0A6C0J706"/>
<dbReference type="Gene3D" id="2.30.42.10">
    <property type="match status" value="1"/>
</dbReference>
<dbReference type="InterPro" id="IPR001940">
    <property type="entry name" value="Peptidase_S1C"/>
</dbReference>
<dbReference type="InterPro" id="IPR009003">
    <property type="entry name" value="Peptidase_S1_PA"/>
</dbReference>
<dbReference type="PRINTS" id="PR00834">
    <property type="entry name" value="PROTEASES2C"/>
</dbReference>
<dbReference type="SUPFAM" id="SSF50494">
    <property type="entry name" value="Trypsin-like serine proteases"/>
    <property type="match status" value="1"/>
</dbReference>
<accession>A0A6C0J706</accession>
<reference evidence="1" key="1">
    <citation type="journal article" date="2020" name="Nature">
        <title>Giant virus diversity and host interactions through global metagenomics.</title>
        <authorList>
            <person name="Schulz F."/>
            <person name="Roux S."/>
            <person name="Paez-Espino D."/>
            <person name="Jungbluth S."/>
            <person name="Walsh D.A."/>
            <person name="Denef V.J."/>
            <person name="McMahon K.D."/>
            <person name="Konstantinidis K.T."/>
            <person name="Eloe-Fadrosh E.A."/>
            <person name="Kyrpides N.C."/>
            <person name="Woyke T."/>
        </authorList>
    </citation>
    <scope>NUCLEOTIDE SEQUENCE</scope>
    <source>
        <strain evidence="1">GVMAG-M-3300025860-25</strain>
    </source>
</reference>
<protein>
    <submittedName>
        <fullName evidence="1">Uncharacterized protein</fullName>
    </submittedName>
</protein>
<proteinExistence type="predicted"/>